<dbReference type="InterPro" id="IPR041813">
    <property type="entry name" value="A2M_TED"/>
</dbReference>
<proteinExistence type="inferred from homology"/>
<reference evidence="7 8" key="1">
    <citation type="journal article" date="2021" name="Elife">
        <title>Chloroplast acquisition without the gene transfer in kleptoplastic sea slugs, Plakobranchus ocellatus.</title>
        <authorList>
            <person name="Maeda T."/>
            <person name="Takahashi S."/>
            <person name="Yoshida T."/>
            <person name="Shimamura S."/>
            <person name="Takaki Y."/>
            <person name="Nagai Y."/>
            <person name="Toyoda A."/>
            <person name="Suzuki Y."/>
            <person name="Arimoto A."/>
            <person name="Ishii H."/>
            <person name="Satoh N."/>
            <person name="Nishiyama T."/>
            <person name="Hasebe M."/>
            <person name="Maruyama T."/>
            <person name="Minagawa J."/>
            <person name="Obokata J."/>
            <person name="Shigenobu S."/>
        </authorList>
    </citation>
    <scope>NUCLEOTIDE SEQUENCE [LARGE SCALE GENOMIC DNA]</scope>
</reference>
<evidence type="ECO:0000259" key="6">
    <source>
        <dbReference type="SMART" id="SM01360"/>
    </source>
</evidence>
<dbReference type="SUPFAM" id="SSF81296">
    <property type="entry name" value="E set domains"/>
    <property type="match status" value="1"/>
</dbReference>
<dbReference type="Gene3D" id="2.60.120.1540">
    <property type="match status" value="1"/>
</dbReference>
<dbReference type="GO" id="GO:0005615">
    <property type="term" value="C:extracellular space"/>
    <property type="evidence" value="ECO:0007669"/>
    <property type="project" value="InterPro"/>
</dbReference>
<dbReference type="SMART" id="SM01360">
    <property type="entry name" value="A2M"/>
    <property type="match status" value="1"/>
</dbReference>
<dbReference type="InterPro" id="IPR001599">
    <property type="entry name" value="Macroglobln_a2"/>
</dbReference>
<dbReference type="Gene3D" id="1.50.10.20">
    <property type="match status" value="1"/>
</dbReference>
<feature type="region of interest" description="Disordered" evidence="5">
    <location>
        <begin position="636"/>
        <end position="669"/>
    </location>
</feature>
<dbReference type="InterPro" id="IPR019742">
    <property type="entry name" value="MacrogloblnA2_CS"/>
</dbReference>
<dbReference type="GO" id="GO:0004867">
    <property type="term" value="F:serine-type endopeptidase inhibitor activity"/>
    <property type="evidence" value="ECO:0007669"/>
    <property type="project" value="UniProtKB-KW"/>
</dbReference>
<keyword evidence="3" id="KW-0722">Serine protease inhibitor</keyword>
<dbReference type="SUPFAM" id="SSF49410">
    <property type="entry name" value="Alpha-macroglobulin receptor domain"/>
    <property type="match status" value="1"/>
</dbReference>
<name>A0AAV4ID55_9GAST</name>
<comment type="caution">
    <text evidence="7">The sequence shown here is derived from an EMBL/GenBank/DDBJ whole genome shotgun (WGS) entry which is preliminary data.</text>
</comment>
<dbReference type="Gene3D" id="2.20.130.20">
    <property type="match status" value="1"/>
</dbReference>
<dbReference type="CDD" id="cd02897">
    <property type="entry name" value="A2M_2"/>
    <property type="match status" value="1"/>
</dbReference>
<sequence length="791" mass="87882">MRETSPDTITSWAANAVCMSENKGFGLSEVTSLTTFQPFFLSIHLPYAAVMSERFPMMVTIYNYLEKCITPPGVEQSYSYSTYLCSKDGNENSEEVPLKLPQGDEIVQGSARGEVQVIGDIMGPAFSNLDHLVRMPTGCGEQNMVGFVPNILVLNYLKSTGTLDEKTQMAAIKNMEAGYQRELNYRHSDGSFSAFGEQEDQPSGSVWLTAFVVKSFSQASKHIFIDERDLAKSVKFLQRSQLENGCFRETGKVFSTYMMGGMSRASKNPEGDQPLAALTAYVLVALLEAGVNASSPSIKSGIKCMNAEFRLNPRRTDPYTVALLSYANMQFNPRGPHARLAFRTLRGKAKKDATTMHWSRGRYQPPMTNSWYYRAAPSAEVEMTSYALMSYLKFYSRRPVQMGSKIAVWLTRQRNAFGGFSSTQDTVVGLDALSQFAALAYVKNPTELTVDVHTSSGVFAIDREFRVSDSEGGTRFLLQSEPFLFSEATQDMSSKLHISTKGVGCALIQTNVRFNKPQKASLNGERPRFFLKIQVKRDFDKCNRRTLEVSVWSKRGHRFNKGMGMVTVRMITSWSPMESSLNNFTRKPKRFSIDVEQDTELAVSSPSPAEVRVFEYYETDVANVQEYNIKTTCGTKEEIPLRPPGPSTGDAPSSFGRIEQTRVSGPRRGCPRCITTSRTIPANFESSVCSAAAVYKGVAGRKGAKSMKLRQDLRPVTQLLALGLFASPDMAPGCNCSLLDTQGKPRRVMIIASKKVSRKELYLDENSIVMLTSMKAENAARAAQKTCPEEQ</sequence>
<organism evidence="7 8">
    <name type="scientific">Elysia marginata</name>
    <dbReference type="NCBI Taxonomy" id="1093978"/>
    <lineage>
        <taxon>Eukaryota</taxon>
        <taxon>Metazoa</taxon>
        <taxon>Spiralia</taxon>
        <taxon>Lophotrochozoa</taxon>
        <taxon>Mollusca</taxon>
        <taxon>Gastropoda</taxon>
        <taxon>Heterobranchia</taxon>
        <taxon>Euthyneura</taxon>
        <taxon>Panpulmonata</taxon>
        <taxon>Sacoglossa</taxon>
        <taxon>Placobranchoidea</taxon>
        <taxon>Plakobranchidae</taxon>
        <taxon>Elysia</taxon>
    </lineage>
</organism>
<dbReference type="PANTHER" id="PTHR11412">
    <property type="entry name" value="MACROGLOBULIN / COMPLEMENT"/>
    <property type="match status" value="1"/>
</dbReference>
<dbReference type="InterPro" id="IPR047565">
    <property type="entry name" value="Alpha-macroglob_thiol-ester_cl"/>
</dbReference>
<dbReference type="InterPro" id="IPR014756">
    <property type="entry name" value="Ig_E-set"/>
</dbReference>
<evidence type="ECO:0000256" key="2">
    <source>
        <dbReference type="ARBA" id="ARBA00022690"/>
    </source>
</evidence>
<dbReference type="Gene3D" id="2.60.40.690">
    <property type="entry name" value="Alpha-macroglobulin, receptor-binding domain"/>
    <property type="match status" value="1"/>
</dbReference>
<dbReference type="Pfam" id="PF07678">
    <property type="entry name" value="TED_complement"/>
    <property type="match status" value="1"/>
</dbReference>
<dbReference type="InterPro" id="IPR011626">
    <property type="entry name" value="Alpha-macroglobulin_TED"/>
</dbReference>
<dbReference type="AlphaFoldDB" id="A0AAV4ID55"/>
<evidence type="ECO:0000256" key="3">
    <source>
        <dbReference type="ARBA" id="ARBA00022900"/>
    </source>
</evidence>
<evidence type="ECO:0000256" key="4">
    <source>
        <dbReference type="ARBA" id="ARBA00023157"/>
    </source>
</evidence>
<dbReference type="PROSITE" id="PS00477">
    <property type="entry name" value="ALPHA_2_MACROGLOBULIN"/>
    <property type="match status" value="1"/>
</dbReference>
<keyword evidence="8" id="KW-1185">Reference proteome</keyword>
<dbReference type="InterPro" id="IPR008930">
    <property type="entry name" value="Terpenoid_cyclase/PrenylTrfase"/>
</dbReference>
<dbReference type="SMART" id="SM01419">
    <property type="entry name" value="Thiol-ester_cl"/>
    <property type="match status" value="1"/>
</dbReference>
<dbReference type="Proteomes" id="UP000762676">
    <property type="component" value="Unassembled WGS sequence"/>
</dbReference>
<dbReference type="Pfam" id="PF00207">
    <property type="entry name" value="A2M"/>
    <property type="match status" value="1"/>
</dbReference>
<evidence type="ECO:0000313" key="7">
    <source>
        <dbReference type="EMBL" id="GFS07411.1"/>
    </source>
</evidence>
<feature type="domain" description="Alpha-2-macroglobulin" evidence="6">
    <location>
        <begin position="1"/>
        <end position="76"/>
    </location>
</feature>
<keyword evidence="4" id="KW-1015">Disulfide bond</keyword>
<protein>
    <submittedName>
        <fullName evidence="7">Alpha-2-macroglobulin-like protein</fullName>
    </submittedName>
</protein>
<comment type="similarity">
    <text evidence="1">Belongs to the protease inhibitor I39 (alpha-2-macroglobulin) family.</text>
</comment>
<gene>
    <name evidence="7" type="ORF">ElyMa_004730500</name>
</gene>
<evidence type="ECO:0000256" key="1">
    <source>
        <dbReference type="ARBA" id="ARBA00010952"/>
    </source>
</evidence>
<dbReference type="SUPFAM" id="SSF48239">
    <property type="entry name" value="Terpenoid cyclases/Protein prenyltransferases"/>
    <property type="match status" value="1"/>
</dbReference>
<evidence type="ECO:0000313" key="8">
    <source>
        <dbReference type="Proteomes" id="UP000762676"/>
    </source>
</evidence>
<keyword evidence="2" id="KW-0646">Protease inhibitor</keyword>
<dbReference type="EMBL" id="BMAT01009499">
    <property type="protein sequence ID" value="GFS07411.1"/>
    <property type="molecule type" value="Genomic_DNA"/>
</dbReference>
<dbReference type="PANTHER" id="PTHR11412:SF171">
    <property type="entry name" value="PREGNANCY ZONE PROTEIN-LIKE PROTEIN"/>
    <property type="match status" value="1"/>
</dbReference>
<accession>A0AAV4ID55</accession>
<evidence type="ECO:0000256" key="5">
    <source>
        <dbReference type="SAM" id="MobiDB-lite"/>
    </source>
</evidence>
<dbReference type="InterPro" id="IPR050473">
    <property type="entry name" value="A2M/Complement_sys"/>
</dbReference>
<dbReference type="InterPro" id="IPR036595">
    <property type="entry name" value="A-macroglobulin_rcpt-bd_sf"/>
</dbReference>